<dbReference type="Pfam" id="PF12028">
    <property type="entry name" value="DUF3515"/>
    <property type="match status" value="1"/>
</dbReference>
<dbReference type="InterPro" id="IPR021903">
    <property type="entry name" value="DUF3515"/>
</dbReference>
<dbReference type="Proteomes" id="UP000309133">
    <property type="component" value="Unassembled WGS sequence"/>
</dbReference>
<gene>
    <name evidence="1" type="ORF">E6C64_06915</name>
</gene>
<dbReference type="OrthoDB" id="4331648at2"/>
<evidence type="ECO:0000313" key="2">
    <source>
        <dbReference type="Proteomes" id="UP000309133"/>
    </source>
</evidence>
<keyword evidence="2" id="KW-1185">Reference proteome</keyword>
<dbReference type="AlphaFoldDB" id="A0A4S4FMN3"/>
<sequence>MCTFRPHVHGISRTSAGFVHIRLPRTQDHGALRPGAGRYPGDVLRSRSLLPAPGRTGTRIQTRLQLAQRIAGITAVVILSTGLAACSPTVSLEPGPEATATACADVIVRLPDTLDGADKRETNAQGTAAWGDPSSVLLVCGVTQRAPTTDRCIAIGDGASEVDWVEDDSKAPVYSYISYNRAPAVEVTIDSTKSSGTDVLTDLSDVVSILALDHPCVGAEDAELVPSTPAP</sequence>
<evidence type="ECO:0000313" key="1">
    <source>
        <dbReference type="EMBL" id="THG31780.1"/>
    </source>
</evidence>
<proteinExistence type="predicted"/>
<name>A0A4S4FMN3_9MICO</name>
<protein>
    <submittedName>
        <fullName evidence="1">DUF3515 domain-containing protein</fullName>
    </submittedName>
</protein>
<accession>A0A4S4FMN3</accession>
<organism evidence="1 2">
    <name type="scientific">Naasia lichenicola</name>
    <dbReference type="NCBI Taxonomy" id="2565933"/>
    <lineage>
        <taxon>Bacteria</taxon>
        <taxon>Bacillati</taxon>
        <taxon>Actinomycetota</taxon>
        <taxon>Actinomycetes</taxon>
        <taxon>Micrococcales</taxon>
        <taxon>Microbacteriaceae</taxon>
        <taxon>Naasia</taxon>
    </lineage>
</organism>
<comment type="caution">
    <text evidence="1">The sequence shown here is derived from an EMBL/GenBank/DDBJ whole genome shotgun (WGS) entry which is preliminary data.</text>
</comment>
<dbReference type="EMBL" id="SSSM01000003">
    <property type="protein sequence ID" value="THG31780.1"/>
    <property type="molecule type" value="Genomic_DNA"/>
</dbReference>
<reference evidence="1 2" key="1">
    <citation type="submission" date="2019-04" db="EMBL/GenBank/DDBJ databases">
        <authorList>
            <person name="Jiang L."/>
        </authorList>
    </citation>
    <scope>NUCLEOTIDE SEQUENCE [LARGE SCALE GENOMIC DNA]</scope>
    <source>
        <strain evidence="1 2">YIM 131853</strain>
    </source>
</reference>